<reference evidence="3" key="1">
    <citation type="journal article" date="2020" name="Nature">
        <title>Giant virus diversity and host interactions through global metagenomics.</title>
        <authorList>
            <person name="Schulz F."/>
            <person name="Roux S."/>
            <person name="Paez-Espino D."/>
            <person name="Jungbluth S."/>
            <person name="Walsh D.A."/>
            <person name="Denef V.J."/>
            <person name="McMahon K.D."/>
            <person name="Konstantinidis K.T."/>
            <person name="Eloe-Fadrosh E.A."/>
            <person name="Kyrpides N.C."/>
            <person name="Woyke T."/>
        </authorList>
    </citation>
    <scope>NUCLEOTIDE SEQUENCE</scope>
    <source>
        <strain evidence="3">GVMAG-M-3300024302-11</strain>
    </source>
</reference>
<dbReference type="PANTHER" id="PTHR10887:SF495">
    <property type="entry name" value="HELICASE SENATAXIN ISOFORM X1-RELATED"/>
    <property type="match status" value="1"/>
</dbReference>
<dbReference type="InterPro" id="IPR047187">
    <property type="entry name" value="SF1_C_Upf1"/>
</dbReference>
<dbReference type="SUPFAM" id="SSF52540">
    <property type="entry name" value="P-loop containing nucleoside triphosphate hydrolases"/>
    <property type="match status" value="1"/>
</dbReference>
<dbReference type="GO" id="GO:0016604">
    <property type="term" value="C:nuclear body"/>
    <property type="evidence" value="ECO:0007669"/>
    <property type="project" value="TreeGrafter"/>
</dbReference>
<dbReference type="PANTHER" id="PTHR10887">
    <property type="entry name" value="DNA2/NAM7 HELICASE FAMILY"/>
    <property type="match status" value="1"/>
</dbReference>
<feature type="compositionally biased region" description="Basic and acidic residues" evidence="1">
    <location>
        <begin position="171"/>
        <end position="193"/>
    </location>
</feature>
<dbReference type="InterPro" id="IPR027417">
    <property type="entry name" value="P-loop_NTPase"/>
</dbReference>
<dbReference type="SMART" id="SM00487">
    <property type="entry name" value="DEXDc"/>
    <property type="match status" value="1"/>
</dbReference>
<dbReference type="CDD" id="cd18808">
    <property type="entry name" value="SF1_C_Upf1"/>
    <property type="match status" value="1"/>
</dbReference>
<dbReference type="InterPro" id="IPR041679">
    <property type="entry name" value="DNA2/NAM7-like_C"/>
</dbReference>
<dbReference type="GO" id="GO:0001147">
    <property type="term" value="F:transcription termination site sequence-specific DNA binding"/>
    <property type="evidence" value="ECO:0007669"/>
    <property type="project" value="TreeGrafter"/>
</dbReference>
<proteinExistence type="predicted"/>
<dbReference type="GO" id="GO:0004386">
    <property type="term" value="F:helicase activity"/>
    <property type="evidence" value="ECO:0007669"/>
    <property type="project" value="InterPro"/>
</dbReference>
<protein>
    <recommendedName>
        <fullName evidence="2">Helicase ATP-binding domain-containing protein</fullName>
    </recommendedName>
</protein>
<feature type="compositionally biased region" description="Polar residues" evidence="1">
    <location>
        <begin position="161"/>
        <end position="170"/>
    </location>
</feature>
<dbReference type="InterPro" id="IPR045055">
    <property type="entry name" value="DNA2/NAM7-like"/>
</dbReference>
<dbReference type="InterPro" id="IPR014001">
    <property type="entry name" value="Helicase_ATP-bd"/>
</dbReference>
<dbReference type="InterPro" id="IPR041677">
    <property type="entry name" value="DNA2/NAM7_AAA_11"/>
</dbReference>
<dbReference type="Gene3D" id="3.40.50.300">
    <property type="entry name" value="P-loop containing nucleotide triphosphate hydrolases"/>
    <property type="match status" value="2"/>
</dbReference>
<evidence type="ECO:0000256" key="1">
    <source>
        <dbReference type="SAM" id="MobiDB-lite"/>
    </source>
</evidence>
<dbReference type="EMBL" id="MN740254">
    <property type="protein sequence ID" value="QHT96202.1"/>
    <property type="molecule type" value="Genomic_DNA"/>
</dbReference>
<dbReference type="Pfam" id="PF13086">
    <property type="entry name" value="AAA_11"/>
    <property type="match status" value="2"/>
</dbReference>
<evidence type="ECO:0000313" key="3">
    <source>
        <dbReference type="EMBL" id="QHT96202.1"/>
    </source>
</evidence>
<dbReference type="Pfam" id="PF13087">
    <property type="entry name" value="AAA_12"/>
    <property type="match status" value="1"/>
</dbReference>
<evidence type="ECO:0000259" key="2">
    <source>
        <dbReference type="SMART" id="SM00487"/>
    </source>
</evidence>
<feature type="region of interest" description="Disordered" evidence="1">
    <location>
        <begin position="153"/>
        <end position="193"/>
    </location>
</feature>
<organism evidence="3">
    <name type="scientific">viral metagenome</name>
    <dbReference type="NCBI Taxonomy" id="1070528"/>
    <lineage>
        <taxon>unclassified sequences</taxon>
        <taxon>metagenomes</taxon>
        <taxon>organismal metagenomes</taxon>
    </lineage>
</organism>
<dbReference type="GO" id="GO:0006369">
    <property type="term" value="P:termination of RNA polymerase II transcription"/>
    <property type="evidence" value="ECO:0007669"/>
    <property type="project" value="TreeGrafter"/>
</dbReference>
<name>A0A6C0IT47_9ZZZZ</name>
<feature type="domain" description="Helicase ATP-binding" evidence="2">
    <location>
        <begin position="315"/>
        <end position="498"/>
    </location>
</feature>
<dbReference type="AlphaFoldDB" id="A0A6C0IT47"/>
<accession>A0A6C0IT47</accession>
<sequence length="683" mass="78485">MEFSTGFLNKLLESAVKYYNADSDGSVTNKIPNKLSNIKLAIDTFSDALIYEANKTMKNEVVSKGVPILHAINLEGKNPGIISGKTEKDDKYTVHKKLQAKKDKTPEQIEKAMEKAQERLEIKKLKKEQKDLEKQELKDEKEDIKKTKKEVTELKKEVNKSAKTASTFQEKAQKENNEFQKKENPSQQEKNKMEELNNKANEYVNHYQNLLKQKEVKENDVNTRLTKIKDDSDKKKTARQEKLTANKKIKEAKFIESKTIADEIKKEKEEDIAANIDENDMNIYDELFDLMLESQKIKEDDISGGSIVSLNNIKLYESPLPHQRHIEALEKSQPNDLLIPALLEGKEIKGDAYIKIFHGPPGTGKTYRLMQELIKIKDDKKHKKILVCAPSNIATMNMYYRAQQLGIKSSLVISNDKMPEDIKNNDIFNDKIIFSTISMRFGSKLNNVAFTTVLMDEAAQCMEAWVWGLMRQDLKYIYLAGDQHQLPALVSEDGIELNHGRSMMARLMALGYPSELLNTQRRMHPDIVAFSNYKYYENKLKTAYTELKNGNDNSPFEIINIPSSEERVGTSYVNKEEAKKVVELYKNLKTTFNDVIVISPYQAQCNLLKELHKDMNIHTVDSFQGREADAVILTTVRTKNMGFWHDYRRLNVAMTRAKHVLRIVGNTKSWTSGPLKDLINFHK</sequence>